<sequence length="319" mass="35643">MPVVCAAGTLPWRRRRGHLQVALVHRPRYDDWAWAKGKLDPGEIFPVAATRETQEETGLEVRLGRPLPSSTYRLRDRCGEPVVKDVRYWCAEVVGGRGLLEHEIDEVAWLRVEDARRRLTYRRDLDQLEALVEADAARTLTTWPLALVRHAKAHPRSRWTGEDSLRPLDERGLRQADELVPLLRAFGVERVVSSPSVRAAGTVSPFVQSTGTRLRLKPGLSEEGYAEDPTRAVHHFERLLERGTPAALVSHGPVLPDLVTALLARVDGPRRQRTLARAVLQDHPEDGMAKGEVLVCHVVGTGADARVVAAERHHPEDRA</sequence>
<proteinExistence type="predicted"/>
<dbReference type="RefSeq" id="WP_068269961.1">
    <property type="nucleotide sequence ID" value="NZ_LQZG01000001.1"/>
</dbReference>
<accession>A0A176QF57</accession>
<dbReference type="InterPro" id="IPR013078">
    <property type="entry name" value="His_Pase_superF_clade-1"/>
</dbReference>
<evidence type="ECO:0000256" key="1">
    <source>
        <dbReference type="ARBA" id="ARBA00022801"/>
    </source>
</evidence>
<dbReference type="Proteomes" id="UP000076976">
    <property type="component" value="Unassembled WGS sequence"/>
</dbReference>
<dbReference type="InterPro" id="IPR000086">
    <property type="entry name" value="NUDIX_hydrolase_dom"/>
</dbReference>
<protein>
    <submittedName>
        <fullName evidence="3">Phosphohistidine phosphatase</fullName>
    </submittedName>
</protein>
<dbReference type="Pfam" id="PF00300">
    <property type="entry name" value="His_Phos_1"/>
    <property type="match status" value="1"/>
</dbReference>
<comment type="caution">
    <text evidence="3">The sequence shown here is derived from an EMBL/GenBank/DDBJ whole genome shotgun (WGS) entry which is preliminary data.</text>
</comment>
<dbReference type="GO" id="GO:0004081">
    <property type="term" value="F:bis(5'-nucleosyl)-tetraphosphatase (asymmetrical) activity"/>
    <property type="evidence" value="ECO:0007669"/>
    <property type="project" value="TreeGrafter"/>
</dbReference>
<evidence type="ECO:0000259" key="2">
    <source>
        <dbReference type="PROSITE" id="PS51462"/>
    </source>
</evidence>
<keyword evidence="4" id="KW-1185">Reference proteome</keyword>
<dbReference type="InterPro" id="IPR015797">
    <property type="entry name" value="NUDIX_hydrolase-like_dom_sf"/>
</dbReference>
<dbReference type="PANTHER" id="PTHR21340">
    <property type="entry name" value="DIADENOSINE 5,5-P1,P4-TETRAPHOSPHATE PYROPHOSPHOHYDROLASE MUTT"/>
    <property type="match status" value="1"/>
</dbReference>
<dbReference type="SUPFAM" id="SSF55811">
    <property type="entry name" value="Nudix"/>
    <property type="match status" value="1"/>
</dbReference>
<evidence type="ECO:0000313" key="4">
    <source>
        <dbReference type="Proteomes" id="UP000076976"/>
    </source>
</evidence>
<organism evidence="3 4">
    <name type="scientific">Janibacter melonis</name>
    <dbReference type="NCBI Taxonomy" id="262209"/>
    <lineage>
        <taxon>Bacteria</taxon>
        <taxon>Bacillati</taxon>
        <taxon>Actinomycetota</taxon>
        <taxon>Actinomycetes</taxon>
        <taxon>Micrococcales</taxon>
        <taxon>Intrasporangiaceae</taxon>
        <taxon>Janibacter</taxon>
    </lineage>
</organism>
<dbReference type="CDD" id="cd03673">
    <property type="entry name" value="NUDIX_Ap6A_hydrolase"/>
    <property type="match status" value="1"/>
</dbReference>
<dbReference type="AlphaFoldDB" id="A0A176QF57"/>
<dbReference type="Gene3D" id="3.40.50.1240">
    <property type="entry name" value="Phosphoglycerate mutase-like"/>
    <property type="match status" value="1"/>
</dbReference>
<dbReference type="Pfam" id="PF00293">
    <property type="entry name" value="NUDIX"/>
    <property type="match status" value="1"/>
</dbReference>
<dbReference type="PROSITE" id="PS00893">
    <property type="entry name" value="NUDIX_BOX"/>
    <property type="match status" value="1"/>
</dbReference>
<feature type="domain" description="Nudix hydrolase" evidence="2">
    <location>
        <begin position="2"/>
        <end position="132"/>
    </location>
</feature>
<dbReference type="GO" id="GO:0006167">
    <property type="term" value="P:AMP biosynthetic process"/>
    <property type="evidence" value="ECO:0007669"/>
    <property type="project" value="TreeGrafter"/>
</dbReference>
<dbReference type="SUPFAM" id="SSF53254">
    <property type="entry name" value="Phosphoglycerate mutase-like"/>
    <property type="match status" value="1"/>
</dbReference>
<dbReference type="STRING" id="262209.AWH69_00585"/>
<dbReference type="InterPro" id="IPR051325">
    <property type="entry name" value="Nudix_hydrolase_domain"/>
</dbReference>
<dbReference type="CDD" id="cd07067">
    <property type="entry name" value="HP_PGM_like"/>
    <property type="match status" value="1"/>
</dbReference>
<dbReference type="InterPro" id="IPR029033">
    <property type="entry name" value="His_PPase_superfam"/>
</dbReference>
<gene>
    <name evidence="3" type="ORF">AWH69_00585</name>
</gene>
<reference evidence="3 4" key="1">
    <citation type="submission" date="2016-01" db="EMBL/GenBank/DDBJ databases">
        <title>Janibacter melonis strain CD11_4 genome sequencing and assembly.</title>
        <authorList>
            <person name="Nair G.R."/>
            <person name="Kaur G."/>
            <person name="Chander A.M."/>
            <person name="Mayilraj S."/>
        </authorList>
    </citation>
    <scope>NUCLEOTIDE SEQUENCE [LARGE SCALE GENOMIC DNA]</scope>
    <source>
        <strain evidence="3 4">CD11-4</strain>
    </source>
</reference>
<name>A0A176QF57_9MICO</name>
<dbReference type="SMART" id="SM00855">
    <property type="entry name" value="PGAM"/>
    <property type="match status" value="1"/>
</dbReference>
<keyword evidence="1" id="KW-0378">Hydrolase</keyword>
<dbReference type="PROSITE" id="PS51462">
    <property type="entry name" value="NUDIX"/>
    <property type="match status" value="1"/>
</dbReference>
<dbReference type="EMBL" id="LQZG01000001">
    <property type="protein sequence ID" value="OAB88349.1"/>
    <property type="molecule type" value="Genomic_DNA"/>
</dbReference>
<dbReference type="InterPro" id="IPR020084">
    <property type="entry name" value="NUDIX_hydrolase_CS"/>
</dbReference>
<dbReference type="Gene3D" id="3.90.79.10">
    <property type="entry name" value="Nucleoside Triphosphate Pyrophosphohydrolase"/>
    <property type="match status" value="1"/>
</dbReference>
<dbReference type="PANTHER" id="PTHR21340:SF0">
    <property type="entry name" value="BIS(5'-NUCLEOSYL)-TETRAPHOSPHATASE [ASYMMETRICAL]"/>
    <property type="match status" value="1"/>
</dbReference>
<evidence type="ECO:0000313" key="3">
    <source>
        <dbReference type="EMBL" id="OAB88349.1"/>
    </source>
</evidence>
<dbReference type="GO" id="GO:0006754">
    <property type="term" value="P:ATP biosynthetic process"/>
    <property type="evidence" value="ECO:0007669"/>
    <property type="project" value="TreeGrafter"/>
</dbReference>